<proteinExistence type="predicted"/>
<gene>
    <name evidence="1" type="ORF">SDC9_58952</name>
</gene>
<name>A0A644X9T6_9ZZZZ</name>
<dbReference type="EMBL" id="VSSQ01001995">
    <property type="protein sequence ID" value="MPM12598.1"/>
    <property type="molecule type" value="Genomic_DNA"/>
</dbReference>
<sequence length="127" mass="14844">MKKLLNKLMKLLGYLPAKKHVLMRNEFAISLVTYRIVRIKCVSNNKREFVVEEFLDAKDHTHRHCILELHEIAPIDLTEIDIVNAWNDINGDQSRSITEIGTENSNWLDLLEICAFTINNRNKRLSK</sequence>
<accession>A0A644X9T6</accession>
<organism evidence="1">
    <name type="scientific">bioreactor metagenome</name>
    <dbReference type="NCBI Taxonomy" id="1076179"/>
    <lineage>
        <taxon>unclassified sequences</taxon>
        <taxon>metagenomes</taxon>
        <taxon>ecological metagenomes</taxon>
    </lineage>
</organism>
<reference evidence="1" key="1">
    <citation type="submission" date="2019-08" db="EMBL/GenBank/DDBJ databases">
        <authorList>
            <person name="Kucharzyk K."/>
            <person name="Murdoch R.W."/>
            <person name="Higgins S."/>
            <person name="Loffler F."/>
        </authorList>
    </citation>
    <scope>NUCLEOTIDE SEQUENCE</scope>
</reference>
<dbReference type="AlphaFoldDB" id="A0A644X9T6"/>
<protein>
    <submittedName>
        <fullName evidence="1">Uncharacterized protein</fullName>
    </submittedName>
</protein>
<evidence type="ECO:0000313" key="1">
    <source>
        <dbReference type="EMBL" id="MPM12598.1"/>
    </source>
</evidence>
<comment type="caution">
    <text evidence="1">The sequence shown here is derived from an EMBL/GenBank/DDBJ whole genome shotgun (WGS) entry which is preliminary data.</text>
</comment>